<dbReference type="EMBL" id="AEZJ02000039">
    <property type="protein sequence ID" value="EIG90632.1"/>
    <property type="molecule type" value="Genomic_DNA"/>
</dbReference>
<dbReference type="SUPFAM" id="SSF141571">
    <property type="entry name" value="Pentapeptide repeat-like"/>
    <property type="match status" value="1"/>
</dbReference>
<organism evidence="1 2">
    <name type="scientific">Escherichia coli 97.0246</name>
    <dbReference type="NCBI Taxonomy" id="869670"/>
    <lineage>
        <taxon>Bacteria</taxon>
        <taxon>Pseudomonadati</taxon>
        <taxon>Pseudomonadota</taxon>
        <taxon>Gammaproteobacteria</taxon>
        <taxon>Enterobacterales</taxon>
        <taxon>Enterobacteriaceae</taxon>
        <taxon>Escherichia</taxon>
    </lineage>
</organism>
<evidence type="ECO:0000313" key="1">
    <source>
        <dbReference type="EMBL" id="EIG90632.1"/>
    </source>
</evidence>
<evidence type="ECO:0008006" key="3">
    <source>
        <dbReference type="Google" id="ProtNLM"/>
    </source>
</evidence>
<dbReference type="AlphaFoldDB" id="A0A8E0KSJ9"/>
<sequence>MDKDAQGYIDLSDLDLTSCHFKGDVISKVSFLSSNLQHVTFECKEIGD</sequence>
<reference evidence="1 2" key="1">
    <citation type="submission" date="2011-12" db="EMBL/GenBank/DDBJ databases">
        <authorList>
            <person name="Brinkac L."/>
            <person name="Radune D."/>
            <person name="Sanka R."/>
            <person name="Selengut J."/>
            <person name="DebRoy C."/>
            <person name="Feng P."/>
            <person name="Fratamico P.M."/>
            <person name="Kapur V."/>
            <person name="Kariyawasam S."/>
            <person name="Losada L."/>
            <person name="Nierman W.C."/>
            <person name="Nelson K."/>
        </authorList>
    </citation>
    <scope>NUCLEOTIDE SEQUENCE [LARGE SCALE GENOMIC DNA]</scope>
    <source>
        <strain evidence="1 2">97.0246</strain>
    </source>
</reference>
<evidence type="ECO:0000313" key="2">
    <source>
        <dbReference type="Proteomes" id="UP000004454"/>
    </source>
</evidence>
<proteinExistence type="predicted"/>
<dbReference type="Proteomes" id="UP000004454">
    <property type="component" value="Unassembled WGS sequence"/>
</dbReference>
<gene>
    <name evidence="1" type="ORF">EC970246_3500</name>
</gene>
<protein>
    <recommendedName>
        <fullName evidence="3">Pentapeptide repeat protein</fullName>
    </recommendedName>
</protein>
<comment type="caution">
    <text evidence="1">The sequence shown here is derived from an EMBL/GenBank/DDBJ whole genome shotgun (WGS) entry which is preliminary data.</text>
</comment>
<name>A0A8E0KSJ9_ECOLX</name>
<accession>A0A8E0KSJ9</accession>